<keyword evidence="13" id="KW-0472">Membrane</keyword>
<keyword evidence="9" id="KW-0106">Calcium</keyword>
<dbReference type="SMART" id="SM00327">
    <property type="entry name" value="VWA"/>
    <property type="match status" value="1"/>
</dbReference>
<keyword evidence="5" id="KW-0107">Calcium channel</keyword>
<dbReference type="InParanoid" id="F6REB5"/>
<evidence type="ECO:0000256" key="9">
    <source>
        <dbReference type="ARBA" id="ARBA00022837"/>
    </source>
</evidence>
<dbReference type="Pfam" id="PF08473">
    <property type="entry name" value="VGCC_alpha2"/>
    <property type="match status" value="1"/>
</dbReference>
<dbReference type="AlphaFoldDB" id="F6REB5"/>
<evidence type="ECO:0000256" key="6">
    <source>
        <dbReference type="ARBA" id="ARBA00022692"/>
    </source>
</evidence>
<evidence type="ECO:0000256" key="12">
    <source>
        <dbReference type="ARBA" id="ARBA00023065"/>
    </source>
</evidence>
<dbReference type="GO" id="GO:0005891">
    <property type="term" value="C:voltage-gated calcium channel complex"/>
    <property type="evidence" value="ECO:0000318"/>
    <property type="project" value="GO_Central"/>
</dbReference>
<dbReference type="Pfam" id="PF00092">
    <property type="entry name" value="VWA"/>
    <property type="match status" value="1"/>
</dbReference>
<reference evidence="18" key="2">
    <citation type="journal article" date="2008" name="Genome Biol.">
        <title>Improved genome assembly and evidence-based global gene model set for the chordate Ciona intestinalis: new insight into intron and operon populations.</title>
        <authorList>
            <person name="Satou Y."/>
            <person name="Mineta K."/>
            <person name="Ogasawara M."/>
            <person name="Sasakura Y."/>
            <person name="Shoguchi E."/>
            <person name="Ueno K."/>
            <person name="Yamada L."/>
            <person name="Matsumoto J."/>
            <person name="Wasserscheid J."/>
            <person name="Dewar K."/>
            <person name="Wiley G.B."/>
            <person name="Macmil S.L."/>
            <person name="Roe B.A."/>
            <person name="Zeller R.W."/>
            <person name="Hastings K.E."/>
            <person name="Lemaire P."/>
            <person name="Lindquist E."/>
            <person name="Endo T."/>
            <person name="Hotta K."/>
            <person name="Inaba K."/>
        </authorList>
    </citation>
    <scope>NUCLEOTIDE SEQUENCE [LARGE SCALE GENOMIC DNA]</scope>
    <source>
        <strain evidence="18">wild type</strain>
    </source>
</reference>
<evidence type="ECO:0000256" key="2">
    <source>
        <dbReference type="ARBA" id="ARBA00007060"/>
    </source>
</evidence>
<evidence type="ECO:0000313" key="18">
    <source>
        <dbReference type="Ensembl" id="ENSCINP00000025169.2"/>
    </source>
</evidence>
<dbReference type="EMBL" id="EAAA01000074">
    <property type="status" value="NOT_ANNOTATED_CDS"/>
    <property type="molecule type" value="Genomic_DNA"/>
</dbReference>
<keyword evidence="12" id="KW-0406">Ion transport</keyword>
<proteinExistence type="inferred from homology"/>
<keyword evidence="3" id="KW-0813">Transport</keyword>
<comment type="similarity">
    <text evidence="2">Belongs to the calcium channel subunit alpha-2/delta family.</text>
</comment>
<keyword evidence="8" id="KW-0732">Signal</keyword>
<dbReference type="Gene3D" id="3.30.450.20">
    <property type="entry name" value="PAS domain"/>
    <property type="match status" value="1"/>
</dbReference>
<keyword evidence="15" id="KW-0325">Glycoprotein</keyword>
<dbReference type="OMA" id="EIHRIHA"/>
<evidence type="ECO:0000256" key="8">
    <source>
        <dbReference type="ARBA" id="ARBA00022729"/>
    </source>
</evidence>
<dbReference type="Ensembl" id="ENSCINT00000025415.2">
    <property type="protein sequence ID" value="ENSCINP00000025169.2"/>
    <property type="gene ID" value="ENSCING00000013789.2"/>
</dbReference>
<evidence type="ECO:0000256" key="14">
    <source>
        <dbReference type="ARBA" id="ARBA00023157"/>
    </source>
</evidence>
<evidence type="ECO:0000313" key="19">
    <source>
        <dbReference type="Proteomes" id="UP000008144"/>
    </source>
</evidence>
<keyword evidence="11" id="KW-1133">Transmembrane helix</keyword>
<dbReference type="Gene3D" id="3.40.50.410">
    <property type="entry name" value="von Willebrand factor, type A domain"/>
    <property type="match status" value="1"/>
</dbReference>
<reference evidence="18" key="4">
    <citation type="submission" date="2025-09" db="UniProtKB">
        <authorList>
            <consortium name="Ensembl"/>
        </authorList>
    </citation>
    <scope>IDENTIFICATION</scope>
</reference>
<dbReference type="GO" id="GO:0005245">
    <property type="term" value="F:voltage-gated calcium channel activity"/>
    <property type="evidence" value="ECO:0000318"/>
    <property type="project" value="GO_Central"/>
</dbReference>
<accession>F6REB5</accession>
<dbReference type="GO" id="GO:0046872">
    <property type="term" value="F:metal ion binding"/>
    <property type="evidence" value="ECO:0007669"/>
    <property type="project" value="UniProtKB-KW"/>
</dbReference>
<keyword evidence="19" id="KW-1185">Reference proteome</keyword>
<evidence type="ECO:0000256" key="16">
    <source>
        <dbReference type="ARBA" id="ARBA00023303"/>
    </source>
</evidence>
<evidence type="ECO:0000256" key="3">
    <source>
        <dbReference type="ARBA" id="ARBA00022448"/>
    </source>
</evidence>
<reference evidence="19" key="1">
    <citation type="journal article" date="2002" name="Science">
        <title>The draft genome of Ciona intestinalis: insights into chordate and vertebrate origins.</title>
        <authorList>
            <person name="Dehal P."/>
            <person name="Satou Y."/>
            <person name="Campbell R.K."/>
            <person name="Chapman J."/>
            <person name="Degnan B."/>
            <person name="De Tomaso A."/>
            <person name="Davidson B."/>
            <person name="Di Gregorio A."/>
            <person name="Gelpke M."/>
            <person name="Goodstein D.M."/>
            <person name="Harafuji N."/>
            <person name="Hastings K.E."/>
            <person name="Ho I."/>
            <person name="Hotta K."/>
            <person name="Huang W."/>
            <person name="Kawashima T."/>
            <person name="Lemaire P."/>
            <person name="Martinez D."/>
            <person name="Meinertzhagen I.A."/>
            <person name="Necula S."/>
            <person name="Nonaka M."/>
            <person name="Putnam N."/>
            <person name="Rash S."/>
            <person name="Saiga H."/>
            <person name="Satake M."/>
            <person name="Terry A."/>
            <person name="Yamada L."/>
            <person name="Wang H.G."/>
            <person name="Awazu S."/>
            <person name="Azumi K."/>
            <person name="Boore J."/>
            <person name="Branno M."/>
            <person name="Chin-Bow S."/>
            <person name="DeSantis R."/>
            <person name="Doyle S."/>
            <person name="Francino P."/>
            <person name="Keys D.N."/>
            <person name="Haga S."/>
            <person name="Hayashi H."/>
            <person name="Hino K."/>
            <person name="Imai K.S."/>
            <person name="Inaba K."/>
            <person name="Kano S."/>
            <person name="Kobayashi K."/>
            <person name="Kobayashi M."/>
            <person name="Lee B.I."/>
            <person name="Makabe K.W."/>
            <person name="Manohar C."/>
            <person name="Matassi G."/>
            <person name="Medina M."/>
            <person name="Mochizuki Y."/>
            <person name="Mount S."/>
            <person name="Morishita T."/>
            <person name="Miura S."/>
            <person name="Nakayama A."/>
            <person name="Nishizaka S."/>
            <person name="Nomoto H."/>
            <person name="Ohta F."/>
            <person name="Oishi K."/>
            <person name="Rigoutsos I."/>
            <person name="Sano M."/>
            <person name="Sasaki A."/>
            <person name="Sasakura Y."/>
            <person name="Shoguchi E."/>
            <person name="Shin-i T."/>
            <person name="Spagnuolo A."/>
            <person name="Stainier D."/>
            <person name="Suzuki M.M."/>
            <person name="Tassy O."/>
            <person name="Takatori N."/>
            <person name="Tokuoka M."/>
            <person name="Yagi K."/>
            <person name="Yoshizaki F."/>
            <person name="Wada S."/>
            <person name="Zhang C."/>
            <person name="Hyatt P.D."/>
            <person name="Larimer F."/>
            <person name="Detter C."/>
            <person name="Doggett N."/>
            <person name="Glavina T."/>
            <person name="Hawkins T."/>
            <person name="Richardson P."/>
            <person name="Lucas S."/>
            <person name="Kohara Y."/>
            <person name="Levine M."/>
            <person name="Satoh N."/>
            <person name="Rokhsar D.S."/>
        </authorList>
    </citation>
    <scope>NUCLEOTIDE SEQUENCE [LARGE SCALE GENOMIC DNA]</scope>
</reference>
<dbReference type="InterPro" id="IPR051173">
    <property type="entry name" value="Ca_channel_alpha-2/delta"/>
</dbReference>
<dbReference type="InterPro" id="IPR036465">
    <property type="entry name" value="vWFA_dom_sf"/>
</dbReference>
<name>F6REB5_CIOIN</name>
<keyword evidence="14" id="KW-1015">Disulfide bond</keyword>
<dbReference type="InterPro" id="IPR002035">
    <property type="entry name" value="VWF_A"/>
</dbReference>
<keyword evidence="6" id="KW-0812">Transmembrane</keyword>
<dbReference type="InterPro" id="IPR013680">
    <property type="entry name" value="VDCC_a2/dsu"/>
</dbReference>
<evidence type="ECO:0000259" key="17">
    <source>
        <dbReference type="PROSITE" id="PS50234"/>
    </source>
</evidence>
<keyword evidence="7" id="KW-0479">Metal-binding</keyword>
<dbReference type="FunCoup" id="F6REB5">
    <property type="interactions" value="9"/>
</dbReference>
<keyword evidence="10" id="KW-0851">Voltage-gated channel</keyword>
<evidence type="ECO:0000256" key="4">
    <source>
        <dbReference type="ARBA" id="ARBA00022568"/>
    </source>
</evidence>
<evidence type="ECO:0000256" key="10">
    <source>
        <dbReference type="ARBA" id="ARBA00022882"/>
    </source>
</evidence>
<keyword evidence="4" id="KW-0109">Calcium transport</keyword>
<dbReference type="Pfam" id="PF08399">
    <property type="entry name" value="VWA_N"/>
    <property type="match status" value="1"/>
</dbReference>
<comment type="subcellular location">
    <subcellularLocation>
        <location evidence="1">Membrane</location>
        <topology evidence="1">Single-pass type I membrane protein</topology>
    </subcellularLocation>
</comment>
<dbReference type="SUPFAM" id="SSF53300">
    <property type="entry name" value="vWA-like"/>
    <property type="match status" value="1"/>
</dbReference>
<dbReference type="PROSITE" id="PS50234">
    <property type="entry name" value="VWFA"/>
    <property type="match status" value="1"/>
</dbReference>
<dbReference type="InterPro" id="IPR013608">
    <property type="entry name" value="VWA_N"/>
</dbReference>
<organism evidence="18 19">
    <name type="scientific">Ciona intestinalis</name>
    <name type="common">Transparent sea squirt</name>
    <name type="synonym">Ascidia intestinalis</name>
    <dbReference type="NCBI Taxonomy" id="7719"/>
    <lineage>
        <taxon>Eukaryota</taxon>
        <taxon>Metazoa</taxon>
        <taxon>Chordata</taxon>
        <taxon>Tunicata</taxon>
        <taxon>Ascidiacea</taxon>
        <taxon>Phlebobranchia</taxon>
        <taxon>Cionidae</taxon>
        <taxon>Ciona</taxon>
    </lineage>
</organism>
<sequence>MQSTYENRLNAGVFTVHRLNGTKLIKTMAADLEKMLNRKRLAVERLVQVAERHAAKYDWDKEPSDEYNNIQYINAPEPSNIEEDDYASLRKQMQFKSDARFERDVNKNTSIVQVPFNVYSKGTKLLKSVGWSKALNQQFKRNLELEPSLKWQYFGSTEGYIRVYPGFQWRMRAGPHDQLNIYDCRTRLWYTQSSTYPKDMIILLDRSGSMKGLKKSIAIDAVSALLDTLGDNDFFNVLTFSKKVIPVDPCYNSTLMRADRTNKENVLTRLRDMETSDIANFKLALKSTLDIIAEFHNRGDGSGCDCEIMLITDGAPDSYQYIFDQAHKSQSHFRVFAYLVGQDKNYLEPVKDMACNNNGFFTQVKSPTGVTEQVLHHVNVMNRPLAYQGDHHVTWTKAYYDTTNGDEQGFGLISTVASTVYKMVPGEPTAFLGIMATDVPISDMMNSMPINRIGVNAYVYMVTNNAYVMFHPWLETKYVGWDGKVKTKLDYNSIDIDKLEKDDGHAEIRSALVNRRTGQVSTKQHYTPLDNDMKSLLISSGVYYFVPVADTPFSLAMFLPSKYGHTKVNYSANLRSIRYSDVSVAETWRYCWFKNKQSIEEMGWLSQIDMLKRYLLSPNSQTIKCNQELVNGVLFDVYLTATLQSVWSEQKMHQNTSGKGIEMTFFISRSGVVRKYWHTDAQDAYKEDSLQLKYYFNLIFDKLEYPLIYRRAVTQPKDSWLYVVPPTTRGNNKQVVFAAKAVRQKEAIMGVISLVSGLMLGYESFASLFWDEVAQVYGVDCMDRTNKRFCYLVDDNAKIVLSKENQEVGRFFGEINGHVMNQLIEAKVFDRIVLTDETAMCQVKQTKKNVGSAASNPFFSVWSYFMWWTKELVVLLANVALYNWWTLAVVSQPVQANIRPCNQKYEVFVANRSKTPYTNRTWCKDNYAMLCEGEFGVFNVSNSNLFLIVTEQLWASDFERERCNCSGKSEPFSPIRGLEVEAAMEDTCWRAKIIKERKRPLSC</sequence>
<dbReference type="STRING" id="7719.ENSCINP00000025169"/>
<dbReference type="Proteomes" id="UP000008144">
    <property type="component" value="Chromosome 1"/>
</dbReference>
<evidence type="ECO:0000256" key="1">
    <source>
        <dbReference type="ARBA" id="ARBA00004479"/>
    </source>
</evidence>
<evidence type="ECO:0000256" key="13">
    <source>
        <dbReference type="ARBA" id="ARBA00023136"/>
    </source>
</evidence>
<dbReference type="FunFam" id="3.40.50.410:FF:000007">
    <property type="entry name" value="Calcium voltage-gated channel auxiliary subunit alpha2delta 3"/>
    <property type="match status" value="1"/>
</dbReference>
<dbReference type="GeneTree" id="ENSGT00940000166626"/>
<feature type="domain" description="VWFA" evidence="17">
    <location>
        <begin position="199"/>
        <end position="378"/>
    </location>
</feature>
<dbReference type="PANTHER" id="PTHR10166">
    <property type="entry name" value="VOLTAGE-DEPENDENT CALCIUM CHANNEL SUBUNIT ALPHA-2/DELTA-RELATED"/>
    <property type="match status" value="1"/>
</dbReference>
<dbReference type="PANTHER" id="PTHR10166:SF37">
    <property type="entry name" value="STOLID, ISOFORM H"/>
    <property type="match status" value="1"/>
</dbReference>
<evidence type="ECO:0000256" key="15">
    <source>
        <dbReference type="ARBA" id="ARBA00023180"/>
    </source>
</evidence>
<protein>
    <recommendedName>
        <fullName evidence="17">VWFA domain-containing protein</fullName>
    </recommendedName>
</protein>
<keyword evidence="16" id="KW-0407">Ion channel</keyword>
<evidence type="ECO:0000256" key="11">
    <source>
        <dbReference type="ARBA" id="ARBA00022989"/>
    </source>
</evidence>
<reference evidence="18" key="3">
    <citation type="submission" date="2025-08" db="UniProtKB">
        <authorList>
            <consortium name="Ensembl"/>
        </authorList>
    </citation>
    <scope>IDENTIFICATION</scope>
</reference>
<dbReference type="HOGENOM" id="CLU_004660_1_1_1"/>
<evidence type="ECO:0000256" key="5">
    <source>
        <dbReference type="ARBA" id="ARBA00022673"/>
    </source>
</evidence>
<evidence type="ECO:0000256" key="7">
    <source>
        <dbReference type="ARBA" id="ARBA00022723"/>
    </source>
</evidence>